<reference evidence="2" key="1">
    <citation type="submission" date="2021-01" db="EMBL/GenBank/DDBJ databases">
        <authorList>
            <consortium name="Aspergillus puulaauensis MK2 genome sequencing consortium"/>
            <person name="Kazuki M."/>
            <person name="Futagami T."/>
        </authorList>
    </citation>
    <scope>NUCLEOTIDE SEQUENCE</scope>
    <source>
        <strain evidence="2">MK2</strain>
    </source>
</reference>
<feature type="signal peptide" evidence="1">
    <location>
        <begin position="1"/>
        <end position="19"/>
    </location>
</feature>
<feature type="chain" id="PRO_5030547405" evidence="1">
    <location>
        <begin position="20"/>
        <end position="140"/>
    </location>
</feature>
<evidence type="ECO:0000313" key="2">
    <source>
        <dbReference type="EMBL" id="BCS24966.1"/>
    </source>
</evidence>
<protein>
    <submittedName>
        <fullName evidence="2">Uncharacterized protein</fullName>
    </submittedName>
</protein>
<evidence type="ECO:0000313" key="3">
    <source>
        <dbReference type="Proteomes" id="UP000654913"/>
    </source>
</evidence>
<dbReference type="RefSeq" id="XP_041557160.1">
    <property type="nucleotide sequence ID" value="XM_041704589.1"/>
</dbReference>
<dbReference type="GeneID" id="64974971"/>
<accession>A0A7R7XNT7</accession>
<keyword evidence="3" id="KW-1185">Reference proteome</keyword>
<dbReference type="AlphaFoldDB" id="A0A7R7XNT7"/>
<dbReference type="Proteomes" id="UP000654913">
    <property type="component" value="Chromosome 4"/>
</dbReference>
<proteinExistence type="predicted"/>
<organism evidence="2 3">
    <name type="scientific">Aspergillus puulaauensis</name>
    <dbReference type="NCBI Taxonomy" id="1220207"/>
    <lineage>
        <taxon>Eukaryota</taxon>
        <taxon>Fungi</taxon>
        <taxon>Dikarya</taxon>
        <taxon>Ascomycota</taxon>
        <taxon>Pezizomycotina</taxon>
        <taxon>Eurotiomycetes</taxon>
        <taxon>Eurotiomycetidae</taxon>
        <taxon>Eurotiales</taxon>
        <taxon>Aspergillaceae</taxon>
        <taxon>Aspergillus</taxon>
    </lineage>
</organism>
<name>A0A7R7XNT7_9EURO</name>
<evidence type="ECO:0000256" key="1">
    <source>
        <dbReference type="SAM" id="SignalP"/>
    </source>
</evidence>
<dbReference type="EMBL" id="AP024446">
    <property type="protein sequence ID" value="BCS24966.1"/>
    <property type="molecule type" value="Genomic_DNA"/>
</dbReference>
<dbReference type="OrthoDB" id="4464001at2759"/>
<sequence>MRLTLVSLFVAFFAAMASAQHTVNCWGKALNPEQNDLETIIRWFNKRIAIAAADNTWINQVIEPDSCISIACVKDLAISVRACNSAKQTLRPSLQNLVNTMNVILAECTEEYDGKMVSGGVVDHPDGYSLIVQEDDTCKY</sequence>
<keyword evidence="1" id="KW-0732">Signal</keyword>
<reference evidence="2" key="2">
    <citation type="submission" date="2021-02" db="EMBL/GenBank/DDBJ databases">
        <title>Aspergillus puulaauensis MK2 genome sequence.</title>
        <authorList>
            <person name="Futagami T."/>
            <person name="Mori K."/>
            <person name="Kadooka C."/>
            <person name="Tanaka T."/>
        </authorList>
    </citation>
    <scope>NUCLEOTIDE SEQUENCE</scope>
    <source>
        <strain evidence="2">MK2</strain>
    </source>
</reference>
<dbReference type="KEGG" id="apuu:APUU_41410A"/>
<gene>
    <name evidence="2" type="ORF">APUU_41410A</name>
</gene>